<organism evidence="2 3">
    <name type="scientific">Patella caerulea</name>
    <name type="common">Rayed Mediterranean limpet</name>
    <dbReference type="NCBI Taxonomy" id="87958"/>
    <lineage>
        <taxon>Eukaryota</taxon>
        <taxon>Metazoa</taxon>
        <taxon>Spiralia</taxon>
        <taxon>Lophotrochozoa</taxon>
        <taxon>Mollusca</taxon>
        <taxon>Gastropoda</taxon>
        <taxon>Patellogastropoda</taxon>
        <taxon>Patelloidea</taxon>
        <taxon>Patellidae</taxon>
        <taxon>Patella</taxon>
    </lineage>
</organism>
<sequence length="120" mass="12947">MVFSQKPGTAKIGAVLLLISFIIALVGTLSPSWYKSRNSTSGIWTFCLGPEEFENCDSLSLASLPDWYYAVLSLSAIGVIFLFISTIAAFCATSRAVAAILGILGGKYSSLIYCKKNYDK</sequence>
<accession>A0AAN8J7U8</accession>
<feature type="transmembrane region" description="Helical" evidence="1">
    <location>
        <begin position="12"/>
        <end position="34"/>
    </location>
</feature>
<reference evidence="2 3" key="1">
    <citation type="submission" date="2024-01" db="EMBL/GenBank/DDBJ databases">
        <title>The genome of the rayed Mediterranean limpet Patella caerulea (Linnaeus, 1758).</title>
        <authorList>
            <person name="Anh-Thu Weber A."/>
            <person name="Halstead-Nussloch G."/>
        </authorList>
    </citation>
    <scope>NUCLEOTIDE SEQUENCE [LARGE SCALE GENOMIC DNA]</scope>
    <source>
        <strain evidence="2">AATW-2023a</strain>
        <tissue evidence="2">Whole specimen</tissue>
    </source>
</reference>
<comment type="caution">
    <text evidence="2">The sequence shown here is derived from an EMBL/GenBank/DDBJ whole genome shotgun (WGS) entry which is preliminary data.</text>
</comment>
<dbReference type="Gene3D" id="1.20.140.150">
    <property type="match status" value="1"/>
</dbReference>
<evidence type="ECO:0000313" key="2">
    <source>
        <dbReference type="EMBL" id="KAK6170676.1"/>
    </source>
</evidence>
<dbReference type="Proteomes" id="UP001347796">
    <property type="component" value="Unassembled WGS sequence"/>
</dbReference>
<name>A0AAN8J7U8_PATCE</name>
<protein>
    <submittedName>
        <fullName evidence="2">Uncharacterized protein</fullName>
    </submittedName>
</protein>
<keyword evidence="1" id="KW-1133">Transmembrane helix</keyword>
<dbReference type="EMBL" id="JAZGQO010000014">
    <property type="protein sequence ID" value="KAK6170676.1"/>
    <property type="molecule type" value="Genomic_DNA"/>
</dbReference>
<gene>
    <name evidence="2" type="ORF">SNE40_019009</name>
</gene>
<keyword evidence="1" id="KW-0472">Membrane</keyword>
<proteinExistence type="predicted"/>
<keyword evidence="3" id="KW-1185">Reference proteome</keyword>
<dbReference type="AlphaFoldDB" id="A0AAN8J7U8"/>
<keyword evidence="1" id="KW-0812">Transmembrane</keyword>
<feature type="transmembrane region" description="Helical" evidence="1">
    <location>
        <begin position="67"/>
        <end position="92"/>
    </location>
</feature>
<evidence type="ECO:0000256" key="1">
    <source>
        <dbReference type="SAM" id="Phobius"/>
    </source>
</evidence>
<evidence type="ECO:0000313" key="3">
    <source>
        <dbReference type="Proteomes" id="UP001347796"/>
    </source>
</evidence>